<dbReference type="InterPro" id="IPR036188">
    <property type="entry name" value="FAD/NAD-bd_sf"/>
</dbReference>
<dbReference type="SUPFAM" id="SSF51905">
    <property type="entry name" value="FAD/NAD(P)-binding domain"/>
    <property type="match status" value="2"/>
</dbReference>
<sequence>MTDTSARIPGFPAAEPGYDAGMSRDGDQHFDVLVIGGGNAGLSAAARLLRKGFGRVAVIEPQTVHTYRPLLSYVGGGEASLRDAERTQRSVTPRGCTWIRDTVVAVDAAAATVECASGRRYGYDDLVIGTGLVPDDDELPGIDAALRTPAVASNYLDHAEKTWDLISSMRPGGHAVFTVPRPPVSCTGTTIKPLFLAAGHWRRAGLLPGVSITLVVDRPHLLGVPDIDARLSECLQELDVRVLHGTRVTSLEPESRSITVGTGEKLSYDLLHLVPPYRGPRWLQASGLTGGQPHGLVDIDPATFAHREHPNIWAAGDGAAVDTDPSGGALRRQIAILVDNLAAARRGAPMTAYDGYTVAPIATERHLLIAGEFDRTGAITSSLPSFVDTTKPRRSAWAFDRYALPALYWHRILKGRL</sequence>
<dbReference type="GO" id="GO:0070224">
    <property type="term" value="F:sulfide:quinone oxidoreductase activity"/>
    <property type="evidence" value="ECO:0007669"/>
    <property type="project" value="TreeGrafter"/>
</dbReference>
<reference evidence="3 4" key="1">
    <citation type="journal article" date="2019" name="Emerg. Microbes Infect.">
        <title>Comprehensive subspecies identification of 175 nontuberculous mycobacteria species based on 7547 genomic profiles.</title>
        <authorList>
            <person name="Matsumoto Y."/>
            <person name="Kinjo T."/>
            <person name="Motooka D."/>
            <person name="Nabeya D."/>
            <person name="Jung N."/>
            <person name="Uechi K."/>
            <person name="Horii T."/>
            <person name="Iida T."/>
            <person name="Fujita J."/>
            <person name="Nakamura S."/>
        </authorList>
    </citation>
    <scope>NUCLEOTIDE SEQUENCE [LARGE SCALE GENOMIC DNA]</scope>
    <source>
        <strain evidence="3 4">JCM 13323</strain>
    </source>
</reference>
<dbReference type="InterPro" id="IPR023753">
    <property type="entry name" value="FAD/NAD-binding_dom"/>
</dbReference>
<keyword evidence="4" id="KW-1185">Reference proteome</keyword>
<evidence type="ECO:0000313" key="3">
    <source>
        <dbReference type="EMBL" id="BBX67054.1"/>
    </source>
</evidence>
<gene>
    <name evidence="3" type="ORF">MPSYJ_05150</name>
</gene>
<dbReference type="Proteomes" id="UP000466514">
    <property type="component" value="Chromosome"/>
</dbReference>
<dbReference type="EMBL" id="AP022574">
    <property type="protein sequence ID" value="BBX67054.1"/>
    <property type="molecule type" value="Genomic_DNA"/>
</dbReference>
<dbReference type="PANTHER" id="PTHR10632:SF2">
    <property type="entry name" value="SULFIDE:QUINONE OXIDOREDUCTASE, MITOCHONDRIAL"/>
    <property type="match status" value="1"/>
</dbReference>
<dbReference type="GO" id="GO:0070221">
    <property type="term" value="P:sulfide oxidation, using sulfide:quinone oxidoreductase"/>
    <property type="evidence" value="ECO:0007669"/>
    <property type="project" value="TreeGrafter"/>
</dbReference>
<dbReference type="PRINTS" id="PR00411">
    <property type="entry name" value="PNDRDTASEI"/>
</dbReference>
<organism evidence="3 4">
    <name type="scientific">Mycolicibacterium psychrotolerans</name>
    <dbReference type="NCBI Taxonomy" id="216929"/>
    <lineage>
        <taxon>Bacteria</taxon>
        <taxon>Bacillati</taxon>
        <taxon>Actinomycetota</taxon>
        <taxon>Actinomycetes</taxon>
        <taxon>Mycobacteriales</taxon>
        <taxon>Mycobacteriaceae</taxon>
        <taxon>Mycolicibacterium</taxon>
    </lineage>
</organism>
<name>A0A7I7M4G3_9MYCO</name>
<feature type="region of interest" description="Disordered" evidence="1">
    <location>
        <begin position="1"/>
        <end position="20"/>
    </location>
</feature>
<evidence type="ECO:0000313" key="4">
    <source>
        <dbReference type="Proteomes" id="UP000466514"/>
    </source>
</evidence>
<dbReference type="KEGG" id="mpsc:MPSYJ_05150"/>
<proteinExistence type="predicted"/>
<dbReference type="Pfam" id="PF07992">
    <property type="entry name" value="Pyr_redox_2"/>
    <property type="match status" value="1"/>
</dbReference>
<feature type="domain" description="FAD/NAD(P)-binding" evidence="2">
    <location>
        <begin position="30"/>
        <end position="147"/>
    </location>
</feature>
<accession>A0A7I7M4G3</accession>
<protein>
    <submittedName>
        <fullName evidence="3">Filamentous hemagglutinin</fullName>
    </submittedName>
</protein>
<dbReference type="AlphaFoldDB" id="A0A7I7M4G3"/>
<dbReference type="Gene3D" id="3.50.50.60">
    <property type="entry name" value="FAD/NAD(P)-binding domain"/>
    <property type="match status" value="2"/>
</dbReference>
<dbReference type="PANTHER" id="PTHR10632">
    <property type="entry name" value="SULFIDE:QUINONE OXIDOREDUCTASE"/>
    <property type="match status" value="1"/>
</dbReference>
<dbReference type="GO" id="GO:0071949">
    <property type="term" value="F:FAD binding"/>
    <property type="evidence" value="ECO:0007669"/>
    <property type="project" value="TreeGrafter"/>
</dbReference>
<dbReference type="InterPro" id="IPR015904">
    <property type="entry name" value="Sulphide_quinone_reductase"/>
</dbReference>
<evidence type="ECO:0000259" key="2">
    <source>
        <dbReference type="Pfam" id="PF07992"/>
    </source>
</evidence>
<evidence type="ECO:0000256" key="1">
    <source>
        <dbReference type="SAM" id="MobiDB-lite"/>
    </source>
</evidence>